<evidence type="ECO:0000313" key="5">
    <source>
        <dbReference type="EMBL" id="KAH7262902.1"/>
    </source>
</evidence>
<protein>
    <recommendedName>
        <fullName evidence="4">Helicase ATP-binding domain-containing protein</fullName>
    </recommendedName>
</protein>
<dbReference type="PROSITE" id="PS51192">
    <property type="entry name" value="HELICASE_ATP_BIND_1"/>
    <property type="match status" value="1"/>
</dbReference>
<comment type="caution">
    <text evidence="5">The sequence shown here is derived from an EMBL/GenBank/DDBJ whole genome shotgun (WGS) entry which is preliminary data.</text>
</comment>
<reference evidence="5" key="1">
    <citation type="journal article" date="2021" name="Nat. Commun.">
        <title>Genetic determinants of endophytism in the Arabidopsis root mycobiome.</title>
        <authorList>
            <person name="Mesny F."/>
            <person name="Miyauchi S."/>
            <person name="Thiergart T."/>
            <person name="Pickel B."/>
            <person name="Atanasova L."/>
            <person name="Karlsson M."/>
            <person name="Huettel B."/>
            <person name="Barry K.W."/>
            <person name="Haridas S."/>
            <person name="Chen C."/>
            <person name="Bauer D."/>
            <person name="Andreopoulos W."/>
            <person name="Pangilinan J."/>
            <person name="LaButti K."/>
            <person name="Riley R."/>
            <person name="Lipzen A."/>
            <person name="Clum A."/>
            <person name="Drula E."/>
            <person name="Henrissat B."/>
            <person name="Kohler A."/>
            <person name="Grigoriev I.V."/>
            <person name="Martin F.M."/>
            <person name="Hacquard S."/>
        </authorList>
    </citation>
    <scope>NUCLEOTIDE SEQUENCE</scope>
    <source>
        <strain evidence="5">MPI-SDFR-AT-0068</strain>
    </source>
</reference>
<dbReference type="PANTHER" id="PTHR45629:SF7">
    <property type="entry name" value="DNA EXCISION REPAIR PROTEIN ERCC-6-RELATED"/>
    <property type="match status" value="1"/>
</dbReference>
<dbReference type="AlphaFoldDB" id="A0A8K0WHI3"/>
<dbReference type="Pfam" id="PF00176">
    <property type="entry name" value="SNF2-rel_dom"/>
    <property type="match status" value="1"/>
</dbReference>
<keyword evidence="2" id="KW-0067">ATP-binding</keyword>
<feature type="region of interest" description="Disordered" evidence="3">
    <location>
        <begin position="731"/>
        <end position="750"/>
    </location>
</feature>
<organism evidence="5 6">
    <name type="scientific">Fusarium tricinctum</name>
    <dbReference type="NCBI Taxonomy" id="61284"/>
    <lineage>
        <taxon>Eukaryota</taxon>
        <taxon>Fungi</taxon>
        <taxon>Dikarya</taxon>
        <taxon>Ascomycota</taxon>
        <taxon>Pezizomycotina</taxon>
        <taxon>Sordariomycetes</taxon>
        <taxon>Hypocreomycetidae</taxon>
        <taxon>Hypocreales</taxon>
        <taxon>Nectriaceae</taxon>
        <taxon>Fusarium</taxon>
        <taxon>Fusarium tricinctum species complex</taxon>
    </lineage>
</organism>
<proteinExistence type="predicted"/>
<feature type="compositionally biased region" description="Basic and acidic residues" evidence="3">
    <location>
        <begin position="734"/>
        <end position="750"/>
    </location>
</feature>
<dbReference type="InterPro" id="IPR050496">
    <property type="entry name" value="SNF2_RAD54_helicase_repair"/>
</dbReference>
<name>A0A8K0WHI3_9HYPO</name>
<dbReference type="PANTHER" id="PTHR45629">
    <property type="entry name" value="SNF2/RAD54 FAMILY MEMBER"/>
    <property type="match status" value="1"/>
</dbReference>
<sequence>MPLALLFHYRRVQMEIEKGTFQPLDPGRKFKPSIILCPSGAIARQILREIMRWFGDFFQIKIFHKTSKNAPDDLIDSSIIEETDDLQDWIDEKAAAHTDPETLRSIVITPYMTAVRRMFLSSKEVVELKAEAVANGSIQADGPRRVRRGKKAERQWTLRITNAQYNWVMCDEGHTTRNPRSGTHTLVRMLHKEATLIVSATPLLNHQRDFWGYVNLFWRHEWPFKFKRSDIKPSVYYREKAWTAMKEGKGYCGLTMDHVLGSDDDDETPYGPLTAREQTLSTEFIEFIKQKKGPLFLLNPHLYGSFRDFVGKADRVISQQAIRPLMRLLCIRRRMLTELTLPDGSVVMPGDEIRPVWLRMVRANPSEEHREKLHKMISDHIRELFIDSHQDKVKVLGNEVVDKNKGAVMNSGILRTLALSTTAPAFYPLTGLRDPITSKSPPPAANSDNINRIISQARRDGDHTQGLQWYYEKTAGEHQAPRSREDVVLTVCHESPKLAWTLYRVLELRKKKDRMIIFVNYPLTSMVLTALLKYLSLDTMSIRSSHDENERAEAVRRFNSPDSTADVLITSLQLNGFGINFHGACHNGIVLEYPHNIQTLLNAFENSFDGWFETNMTMKYADILAAEGDIHKSIKGEYRSICSFELIKMHLGQNCNRYPRTRVSWTDQDDELVTREGHFYSAVAQYLMKNATESDRFAESNLSAIASRWKPELQELTRAMIECTAPVLEDGVELDPHDPKKLDPSSEEAKEYRQKQLAPWLFKWWEDYRMDGQREKRI</sequence>
<dbReference type="GO" id="GO:0005524">
    <property type="term" value="F:ATP binding"/>
    <property type="evidence" value="ECO:0007669"/>
    <property type="project" value="InterPro"/>
</dbReference>
<dbReference type="Gene3D" id="3.40.50.300">
    <property type="entry name" value="P-loop containing nucleotide triphosphate hydrolases"/>
    <property type="match status" value="2"/>
</dbReference>
<gene>
    <name evidence="5" type="ORF">BKA59DRAFT_519819</name>
</gene>
<dbReference type="OrthoDB" id="5244662at2759"/>
<evidence type="ECO:0000313" key="6">
    <source>
        <dbReference type="Proteomes" id="UP000813427"/>
    </source>
</evidence>
<keyword evidence="1" id="KW-0547">Nucleotide-binding</keyword>
<evidence type="ECO:0000256" key="3">
    <source>
        <dbReference type="SAM" id="MobiDB-lite"/>
    </source>
</evidence>
<dbReference type="SUPFAM" id="SSF52540">
    <property type="entry name" value="P-loop containing nucleoside triphosphate hydrolases"/>
    <property type="match status" value="1"/>
</dbReference>
<dbReference type="EMBL" id="JAGPXF010000001">
    <property type="protein sequence ID" value="KAH7262902.1"/>
    <property type="molecule type" value="Genomic_DNA"/>
</dbReference>
<keyword evidence="6" id="KW-1185">Reference proteome</keyword>
<dbReference type="InterPro" id="IPR027417">
    <property type="entry name" value="P-loop_NTPase"/>
</dbReference>
<evidence type="ECO:0000256" key="1">
    <source>
        <dbReference type="ARBA" id="ARBA00022741"/>
    </source>
</evidence>
<evidence type="ECO:0000259" key="4">
    <source>
        <dbReference type="PROSITE" id="PS51192"/>
    </source>
</evidence>
<accession>A0A8K0WHI3</accession>
<dbReference type="Proteomes" id="UP000813427">
    <property type="component" value="Unassembled WGS sequence"/>
</dbReference>
<dbReference type="InterPro" id="IPR000330">
    <property type="entry name" value="SNF2_N"/>
</dbReference>
<evidence type="ECO:0000256" key="2">
    <source>
        <dbReference type="ARBA" id="ARBA00022840"/>
    </source>
</evidence>
<feature type="domain" description="Helicase ATP-binding" evidence="4">
    <location>
        <begin position="1"/>
        <end position="220"/>
    </location>
</feature>
<dbReference type="InterPro" id="IPR014001">
    <property type="entry name" value="Helicase_ATP-bd"/>
</dbReference>